<sequence>MTKKRTSLKDIAEALNTSVSTVSRALKDHPDISPALKKQIQEMAFERGYNQKKIPAKNKTNSAKTIGIIVPDMVTYFFSAVISGVENYAKEKGYFVVITNSHDRADQEEKCVNHLLEIGACGVISSIAQETKNFSHFSRLTTQNIPLVFFDRVAETDRISSVGIDNTNIARELTCHFHENGAKRIACLAGPKNLSISHERTAGYLSALIDCNQTVNNAYMVNTMLDADSAEKATNKLLQLPEPPDALLCINDTVAFGAMRAIRNAGLSIPQDIALSGFTNEMHATVVEPPLTSVAQPTEEMGREAAKMLIEQIENGIYKVPRQIVMKSKIVIRSSSVKSEL</sequence>
<dbReference type="AlphaFoldDB" id="A0A368UQU8"/>
<dbReference type="SUPFAM" id="SSF47413">
    <property type="entry name" value="lambda repressor-like DNA-binding domains"/>
    <property type="match status" value="1"/>
</dbReference>
<keyword evidence="2" id="KW-0238">DNA-binding</keyword>
<proteinExistence type="predicted"/>
<dbReference type="GO" id="GO:0003700">
    <property type="term" value="F:DNA-binding transcription factor activity"/>
    <property type="evidence" value="ECO:0007669"/>
    <property type="project" value="TreeGrafter"/>
</dbReference>
<reference evidence="5 6" key="1">
    <citation type="submission" date="2018-07" db="EMBL/GenBank/DDBJ databases">
        <title>Freshwater and sediment microbial communities from various areas in North America, analyzing microbe dynamics in response to fracking.</title>
        <authorList>
            <person name="Lamendella R."/>
        </authorList>
    </citation>
    <scope>NUCLEOTIDE SEQUENCE [LARGE SCALE GENOMIC DNA]</scope>
    <source>
        <strain evidence="5 6">160A</strain>
    </source>
</reference>
<dbReference type="RefSeq" id="WP_114437641.1">
    <property type="nucleotide sequence ID" value="NZ_QPIZ01000022.1"/>
</dbReference>
<gene>
    <name evidence="5" type="ORF">DFO77_12250</name>
</gene>
<dbReference type="PANTHER" id="PTHR30146:SF109">
    <property type="entry name" value="HTH-TYPE TRANSCRIPTIONAL REGULATOR GALS"/>
    <property type="match status" value="1"/>
</dbReference>
<dbReference type="Pfam" id="PF00356">
    <property type="entry name" value="LacI"/>
    <property type="match status" value="1"/>
</dbReference>
<dbReference type="InterPro" id="IPR028082">
    <property type="entry name" value="Peripla_BP_I"/>
</dbReference>
<keyword evidence="1" id="KW-0805">Transcription regulation</keyword>
<dbReference type="CDD" id="cd06267">
    <property type="entry name" value="PBP1_LacI_sugar_binding-like"/>
    <property type="match status" value="1"/>
</dbReference>
<evidence type="ECO:0000256" key="3">
    <source>
        <dbReference type="ARBA" id="ARBA00023163"/>
    </source>
</evidence>
<dbReference type="PANTHER" id="PTHR30146">
    <property type="entry name" value="LACI-RELATED TRANSCRIPTIONAL REPRESSOR"/>
    <property type="match status" value="1"/>
</dbReference>
<evidence type="ECO:0000256" key="2">
    <source>
        <dbReference type="ARBA" id="ARBA00023125"/>
    </source>
</evidence>
<keyword evidence="6" id="KW-1185">Reference proteome</keyword>
<dbReference type="Proteomes" id="UP000252733">
    <property type="component" value="Unassembled WGS sequence"/>
</dbReference>
<dbReference type="SUPFAM" id="SSF53822">
    <property type="entry name" value="Periplasmic binding protein-like I"/>
    <property type="match status" value="1"/>
</dbReference>
<dbReference type="InterPro" id="IPR000843">
    <property type="entry name" value="HTH_LacI"/>
</dbReference>
<dbReference type="PROSITE" id="PS50932">
    <property type="entry name" value="HTH_LACI_2"/>
    <property type="match status" value="1"/>
</dbReference>
<dbReference type="Pfam" id="PF00532">
    <property type="entry name" value="Peripla_BP_1"/>
    <property type="match status" value="1"/>
</dbReference>
<comment type="caution">
    <text evidence="5">The sequence shown here is derived from an EMBL/GenBank/DDBJ whole genome shotgun (WGS) entry which is preliminary data.</text>
</comment>
<evidence type="ECO:0000313" key="6">
    <source>
        <dbReference type="Proteomes" id="UP000252733"/>
    </source>
</evidence>
<dbReference type="Gene3D" id="1.10.260.40">
    <property type="entry name" value="lambda repressor-like DNA-binding domains"/>
    <property type="match status" value="1"/>
</dbReference>
<dbReference type="InterPro" id="IPR010982">
    <property type="entry name" value="Lambda_DNA-bd_dom_sf"/>
</dbReference>
<evidence type="ECO:0000259" key="4">
    <source>
        <dbReference type="PROSITE" id="PS50932"/>
    </source>
</evidence>
<dbReference type="Gene3D" id="3.40.50.2300">
    <property type="match status" value="2"/>
</dbReference>
<accession>A0A368UQU8</accession>
<dbReference type="EMBL" id="QPIZ01000022">
    <property type="protein sequence ID" value="RCW30400.1"/>
    <property type="molecule type" value="Genomic_DNA"/>
</dbReference>
<feature type="domain" description="HTH lacI-type" evidence="4">
    <location>
        <begin position="6"/>
        <end position="42"/>
    </location>
</feature>
<dbReference type="InterPro" id="IPR001761">
    <property type="entry name" value="Peripla_BP/Lac1_sug-bd_dom"/>
</dbReference>
<organism evidence="5 6">
    <name type="scientific">Marinilabilia salmonicolor</name>
    <dbReference type="NCBI Taxonomy" id="989"/>
    <lineage>
        <taxon>Bacteria</taxon>
        <taxon>Pseudomonadati</taxon>
        <taxon>Bacteroidota</taxon>
        <taxon>Bacteroidia</taxon>
        <taxon>Marinilabiliales</taxon>
        <taxon>Marinilabiliaceae</taxon>
        <taxon>Marinilabilia</taxon>
    </lineage>
</organism>
<keyword evidence="3" id="KW-0804">Transcription</keyword>
<dbReference type="CDD" id="cd01392">
    <property type="entry name" value="HTH_LacI"/>
    <property type="match status" value="1"/>
</dbReference>
<name>A0A368UQU8_9BACT</name>
<dbReference type="GO" id="GO:0000976">
    <property type="term" value="F:transcription cis-regulatory region binding"/>
    <property type="evidence" value="ECO:0007669"/>
    <property type="project" value="TreeGrafter"/>
</dbReference>
<dbReference type="SMART" id="SM00354">
    <property type="entry name" value="HTH_LACI"/>
    <property type="match status" value="1"/>
</dbReference>
<evidence type="ECO:0000313" key="5">
    <source>
        <dbReference type="EMBL" id="RCW30400.1"/>
    </source>
</evidence>
<evidence type="ECO:0000256" key="1">
    <source>
        <dbReference type="ARBA" id="ARBA00023015"/>
    </source>
</evidence>
<protein>
    <submittedName>
        <fullName evidence="5">LacI family transcriptional regulator</fullName>
    </submittedName>
</protein>